<dbReference type="InterPro" id="IPR036390">
    <property type="entry name" value="WH_DNA-bd_sf"/>
</dbReference>
<dbReference type="RefSeq" id="WP_129611061.1">
    <property type="nucleotide sequence ID" value="NZ_UWOC01000186.1"/>
</dbReference>
<accession>A0A3S5CYP2</accession>
<evidence type="ECO:0000256" key="2">
    <source>
        <dbReference type="ARBA" id="ARBA00023015"/>
    </source>
</evidence>
<dbReference type="OrthoDB" id="9787460at2"/>
<dbReference type="AlphaFoldDB" id="A0A3S5CYP2"/>
<evidence type="ECO:0000259" key="5">
    <source>
        <dbReference type="PROSITE" id="PS50931"/>
    </source>
</evidence>
<dbReference type="PROSITE" id="PS50931">
    <property type="entry name" value="HTH_LYSR"/>
    <property type="match status" value="1"/>
</dbReference>
<dbReference type="Gene3D" id="3.40.190.290">
    <property type="match status" value="1"/>
</dbReference>
<dbReference type="PANTHER" id="PTHR30537">
    <property type="entry name" value="HTH-TYPE TRANSCRIPTIONAL REGULATOR"/>
    <property type="match status" value="1"/>
</dbReference>
<dbReference type="Gene3D" id="1.10.10.10">
    <property type="entry name" value="Winged helix-like DNA-binding domain superfamily/Winged helix DNA-binding domain"/>
    <property type="match status" value="1"/>
</dbReference>
<dbReference type="InterPro" id="IPR036388">
    <property type="entry name" value="WH-like_DNA-bd_sf"/>
</dbReference>
<name>A0A3S5CYP2_9BRAD</name>
<dbReference type="GO" id="GO:0006351">
    <property type="term" value="P:DNA-templated transcription"/>
    <property type="evidence" value="ECO:0007669"/>
    <property type="project" value="TreeGrafter"/>
</dbReference>
<comment type="similarity">
    <text evidence="1">Belongs to the LysR transcriptional regulatory family.</text>
</comment>
<keyword evidence="3" id="KW-0238">DNA-binding</keyword>
<comment type="caution">
    <text evidence="6">The sequence shown here is derived from an EMBL/GenBank/DDBJ whole genome shotgun (WGS) entry which is preliminary data.</text>
</comment>
<dbReference type="InterPro" id="IPR058163">
    <property type="entry name" value="LysR-type_TF_proteobact-type"/>
</dbReference>
<evidence type="ECO:0000313" key="6">
    <source>
        <dbReference type="EMBL" id="VCU11033.1"/>
    </source>
</evidence>
<feature type="domain" description="HTH lysR-type" evidence="5">
    <location>
        <begin position="4"/>
        <end position="61"/>
    </location>
</feature>
<keyword evidence="2" id="KW-0805">Transcription regulation</keyword>
<keyword evidence="4" id="KW-0804">Transcription</keyword>
<dbReference type="EMBL" id="UWOC01000186">
    <property type="protein sequence ID" value="VCU11033.1"/>
    <property type="molecule type" value="Genomic_DNA"/>
</dbReference>
<protein>
    <submittedName>
        <fullName evidence="6">HTH-type transcriptional regulator YofA</fullName>
    </submittedName>
</protein>
<dbReference type="PANTHER" id="PTHR30537:SF3">
    <property type="entry name" value="TRANSCRIPTIONAL REGULATORY PROTEIN"/>
    <property type="match status" value="1"/>
</dbReference>
<gene>
    <name evidence="6" type="primary">yofA_1</name>
    <name evidence="6" type="ORF">RHODGE_RHODGE_04237</name>
</gene>
<evidence type="ECO:0000256" key="4">
    <source>
        <dbReference type="ARBA" id="ARBA00023163"/>
    </source>
</evidence>
<dbReference type="InterPro" id="IPR005119">
    <property type="entry name" value="LysR_subst-bd"/>
</dbReference>
<proteinExistence type="inferred from homology"/>
<dbReference type="SUPFAM" id="SSF53850">
    <property type="entry name" value="Periplasmic binding protein-like II"/>
    <property type="match status" value="1"/>
</dbReference>
<dbReference type="SUPFAM" id="SSF46785">
    <property type="entry name" value="Winged helix' DNA-binding domain"/>
    <property type="match status" value="1"/>
</dbReference>
<organism evidence="6 7">
    <name type="scientific">Rhodoplanes serenus</name>
    <dbReference type="NCBI Taxonomy" id="200615"/>
    <lineage>
        <taxon>Bacteria</taxon>
        <taxon>Pseudomonadati</taxon>
        <taxon>Pseudomonadota</taxon>
        <taxon>Alphaproteobacteria</taxon>
        <taxon>Hyphomicrobiales</taxon>
        <taxon>Nitrobacteraceae</taxon>
        <taxon>Rhodoplanes</taxon>
    </lineage>
</organism>
<sequence length="295" mass="32434">MVRFDWGDLKFFLAIARTGRLTAAARVLRVDHATVSRRLRALELALDAKLFEHHPQGYRLTAAGERLLAAAEVMETTALQVESALSGTDAALTGTVRIGAPDGFGTWFLARRLGALLVRHPHLTVQLVPLPRVFSLAKREADIVVTIDPPDAARTDVRRLTDYTLSFYGSRDYLAAHPTIATTADLRDHRVVGYVPDLLFTDTLAYLGDFGVPEGLRFECASVIGQIEAVRAGLGVGVLHDFVAQADPSLVRVLPQTITRTYWIVADVDVLKIARVREVFEFVVDAVAAERFVYG</sequence>
<evidence type="ECO:0000256" key="3">
    <source>
        <dbReference type="ARBA" id="ARBA00023125"/>
    </source>
</evidence>
<dbReference type="GO" id="GO:0043565">
    <property type="term" value="F:sequence-specific DNA binding"/>
    <property type="evidence" value="ECO:0007669"/>
    <property type="project" value="TreeGrafter"/>
</dbReference>
<evidence type="ECO:0000313" key="7">
    <source>
        <dbReference type="Proteomes" id="UP000289200"/>
    </source>
</evidence>
<dbReference type="Proteomes" id="UP000289200">
    <property type="component" value="Unassembled WGS sequence"/>
</dbReference>
<dbReference type="Pfam" id="PF03466">
    <property type="entry name" value="LysR_substrate"/>
    <property type="match status" value="1"/>
</dbReference>
<keyword evidence="7" id="KW-1185">Reference proteome</keyword>
<dbReference type="Pfam" id="PF00126">
    <property type="entry name" value="HTH_1"/>
    <property type="match status" value="1"/>
</dbReference>
<dbReference type="GO" id="GO:0003700">
    <property type="term" value="F:DNA-binding transcription factor activity"/>
    <property type="evidence" value="ECO:0007669"/>
    <property type="project" value="InterPro"/>
</dbReference>
<dbReference type="InterPro" id="IPR000847">
    <property type="entry name" value="LysR_HTH_N"/>
</dbReference>
<evidence type="ECO:0000256" key="1">
    <source>
        <dbReference type="ARBA" id="ARBA00009437"/>
    </source>
</evidence>
<reference evidence="7" key="1">
    <citation type="submission" date="2018-10" db="EMBL/GenBank/DDBJ databases">
        <authorList>
            <person name="Peiro R."/>
            <person name="Begona"/>
            <person name="Cbmso G."/>
            <person name="Lopez M."/>
            <person name="Gonzalez S."/>
            <person name="Sacristan E."/>
            <person name="Castillo E."/>
        </authorList>
    </citation>
    <scope>NUCLEOTIDE SEQUENCE [LARGE SCALE GENOMIC DNA]</scope>
</reference>